<proteinExistence type="predicted"/>
<dbReference type="InterPro" id="IPR053907">
    <property type="entry name" value="DUF6935"/>
</dbReference>
<keyword evidence="5" id="KW-1185">Reference proteome</keyword>
<evidence type="ECO:0000256" key="2">
    <source>
        <dbReference type="SAM" id="SignalP"/>
    </source>
</evidence>
<evidence type="ECO:0000259" key="3">
    <source>
        <dbReference type="Pfam" id="PF22043"/>
    </source>
</evidence>
<evidence type="ECO:0000313" key="4">
    <source>
        <dbReference type="EMBL" id="PJZ50433.1"/>
    </source>
</evidence>
<keyword evidence="1" id="KW-1133">Transmembrane helix</keyword>
<dbReference type="OrthoDB" id="325390at2"/>
<gene>
    <name evidence="4" type="ORF">CH362_01250</name>
</gene>
<evidence type="ECO:0000313" key="5">
    <source>
        <dbReference type="Proteomes" id="UP000231926"/>
    </source>
</evidence>
<keyword evidence="2" id="KW-0732">Signal</keyword>
<comment type="caution">
    <text evidence="4">The sequence shown here is derived from an EMBL/GenBank/DDBJ whole genome shotgun (WGS) entry which is preliminary data.</text>
</comment>
<dbReference type="Proteomes" id="UP000231926">
    <property type="component" value="Unassembled WGS sequence"/>
</dbReference>
<dbReference type="Pfam" id="PF22043">
    <property type="entry name" value="DUF6935"/>
    <property type="match status" value="1"/>
</dbReference>
<feature type="signal peptide" evidence="2">
    <location>
        <begin position="1"/>
        <end position="22"/>
    </location>
</feature>
<reference evidence="4 5" key="1">
    <citation type="submission" date="2017-07" db="EMBL/GenBank/DDBJ databases">
        <title>Leptospira spp. isolated from tropical soils.</title>
        <authorList>
            <person name="Thibeaux R."/>
            <person name="Iraola G."/>
            <person name="Ferres I."/>
            <person name="Bierque E."/>
            <person name="Girault D."/>
            <person name="Soupe-Gilbert M.-E."/>
            <person name="Picardeau M."/>
            <person name="Goarant C."/>
        </authorList>
    </citation>
    <scope>NUCLEOTIDE SEQUENCE [LARGE SCALE GENOMIC DNA]</scope>
    <source>
        <strain evidence="4 5">FH4-C-A2</strain>
    </source>
</reference>
<sequence length="206" mass="22407">MDRIPKYVSILLILLFAATLSAQNETYTVTANSWPADFSSFESFRDANASTSQGAVIVLLAALSIYSKNAEEGKKALIICLDANSLISDTSPNGYKGFNINRNTIDLVKRQLEQHPYLIGSYLPGSSFQNGYKPSNPPYNFTLTSNRFSGTEESGQKKLFLPSSGADTPRPVTVKRNAKGVWKASEFSSLLVGIKKPATSNPADDL</sequence>
<dbReference type="RefSeq" id="WP_100708544.1">
    <property type="nucleotide sequence ID" value="NZ_NPDR01000001.1"/>
</dbReference>
<evidence type="ECO:0000256" key="1">
    <source>
        <dbReference type="SAM" id="Phobius"/>
    </source>
</evidence>
<organism evidence="4 5">
    <name type="scientific">Leptospira saintgironsiae</name>
    <dbReference type="NCBI Taxonomy" id="2023183"/>
    <lineage>
        <taxon>Bacteria</taxon>
        <taxon>Pseudomonadati</taxon>
        <taxon>Spirochaetota</taxon>
        <taxon>Spirochaetia</taxon>
        <taxon>Leptospirales</taxon>
        <taxon>Leptospiraceae</taxon>
        <taxon>Leptospira</taxon>
    </lineage>
</organism>
<feature type="domain" description="DUF6935" evidence="3">
    <location>
        <begin position="33"/>
        <end position="198"/>
    </location>
</feature>
<keyword evidence="1" id="KW-0812">Transmembrane</keyword>
<feature type="chain" id="PRO_5014974491" description="DUF6935 domain-containing protein" evidence="2">
    <location>
        <begin position="23"/>
        <end position="206"/>
    </location>
</feature>
<dbReference type="AlphaFoldDB" id="A0A2M9YG03"/>
<accession>A0A2M9YG03</accession>
<protein>
    <recommendedName>
        <fullName evidence="3">DUF6935 domain-containing protein</fullName>
    </recommendedName>
</protein>
<name>A0A2M9YG03_9LEPT</name>
<feature type="transmembrane region" description="Helical" evidence="1">
    <location>
        <begin position="48"/>
        <end position="66"/>
    </location>
</feature>
<dbReference type="EMBL" id="NPDR01000001">
    <property type="protein sequence ID" value="PJZ50433.1"/>
    <property type="molecule type" value="Genomic_DNA"/>
</dbReference>
<keyword evidence="1" id="KW-0472">Membrane</keyword>